<name>A0A117DWK9_ASPNG</name>
<dbReference type="PANTHER" id="PTHR13593">
    <property type="match status" value="1"/>
</dbReference>
<protein>
    <submittedName>
        <fullName evidence="2">Similar to An01g04530</fullName>
    </submittedName>
</protein>
<dbReference type="VEuPathDB" id="FungiDB:M747DRAFT_307826"/>
<evidence type="ECO:0000256" key="1">
    <source>
        <dbReference type="SAM" id="MobiDB-lite"/>
    </source>
</evidence>
<feature type="compositionally biased region" description="Gly residues" evidence="1">
    <location>
        <begin position="15"/>
        <end position="24"/>
    </location>
</feature>
<dbReference type="InterPro" id="IPR051057">
    <property type="entry name" value="PI-PLC_domain"/>
</dbReference>
<dbReference type="EMBL" id="BCMY01000001">
    <property type="protein sequence ID" value="GAQ33621.1"/>
    <property type="molecule type" value="Genomic_DNA"/>
</dbReference>
<dbReference type="OrthoDB" id="7984201at2759"/>
<dbReference type="AlphaFoldDB" id="A0A117DWK9"/>
<organism evidence="2 3">
    <name type="scientific">Aspergillus niger</name>
    <dbReference type="NCBI Taxonomy" id="5061"/>
    <lineage>
        <taxon>Eukaryota</taxon>
        <taxon>Fungi</taxon>
        <taxon>Dikarya</taxon>
        <taxon>Ascomycota</taxon>
        <taxon>Pezizomycotina</taxon>
        <taxon>Eurotiomycetes</taxon>
        <taxon>Eurotiomycetidae</taxon>
        <taxon>Eurotiales</taxon>
        <taxon>Aspergillaceae</taxon>
        <taxon>Aspergillus</taxon>
        <taxon>Aspergillus subgen. Circumdati</taxon>
    </lineage>
</organism>
<dbReference type="GO" id="GO:0008081">
    <property type="term" value="F:phosphoric diester hydrolase activity"/>
    <property type="evidence" value="ECO:0007669"/>
    <property type="project" value="InterPro"/>
</dbReference>
<dbReference type="VEuPathDB" id="FungiDB:ASPNIDRAFT2_1162296"/>
<dbReference type="PaxDb" id="5061-CADANGAP00000432"/>
<reference evidence="3" key="1">
    <citation type="journal article" date="2016" name="Genome Announc.">
        <title>Draft genome sequence of Aspergillus niger strain An76.</title>
        <authorList>
            <person name="Gong W."/>
            <person name="Cheng Z."/>
            <person name="Zhang H."/>
            <person name="Liu L."/>
            <person name="Gao P."/>
            <person name="Wang L."/>
        </authorList>
    </citation>
    <scope>NUCLEOTIDE SEQUENCE [LARGE SCALE GENOMIC DNA]</scope>
    <source>
        <strain evidence="3">An76</strain>
    </source>
</reference>
<dbReference type="PANTHER" id="PTHR13593:SF146">
    <property type="entry name" value="PLC-LIKE PHOSPHODIESTERASE"/>
    <property type="match status" value="1"/>
</dbReference>
<accession>A0A117DWK9</accession>
<evidence type="ECO:0000313" key="2">
    <source>
        <dbReference type="EMBL" id="GAQ33621.1"/>
    </source>
</evidence>
<dbReference type="Proteomes" id="UP000068243">
    <property type="component" value="Unassembled WGS sequence"/>
</dbReference>
<evidence type="ECO:0000313" key="3">
    <source>
        <dbReference type="Proteomes" id="UP000068243"/>
    </source>
</evidence>
<gene>
    <name evidence="2" type="ORF">ABL_00261</name>
</gene>
<feature type="region of interest" description="Disordered" evidence="1">
    <location>
        <begin position="1"/>
        <end position="24"/>
    </location>
</feature>
<dbReference type="Pfam" id="PF26146">
    <property type="entry name" value="PI-PLC_X"/>
    <property type="match status" value="1"/>
</dbReference>
<sequence>MVSTLDVTKLERGNKSGGWPGSTGGLDVRFRAAVDTGREHGEETHELFRLRQAWVELDWTGGHNGEGPGQAETRQRYRRYPPAKEEELVSGYLGHKLANGSNKPLLNSSAMVGAVTLAEDGILGGHRTTRARDLKRSCMMRFPPPILFGLAVGIASIVPTVAQSTCNGQADYCDRRYSNVTQVGAHDSPFVGSLLSDNQDLSVTQQLDLGIRFLQGQTHKSALDDTILLCHTSCLLEDAGSLESFLTTVKTWMDSNPDEVVTLLLTNGDSLSVSQFGDVFNSSGISDYAFVPSSSPNTLAMDEWPTLRELIGNGTRLVSFLDYGADTSTVPYILDEFAYFFETPYDVTNATFPDCSIDRPAGASASGRMYIVNHFLDVDILGILIPDKDHASDTNAVSGSGSIGAQADLCYSIYSRLPNFILLDFVDLGEPIAAQNELNGV</sequence>
<proteinExistence type="predicted"/>
<dbReference type="SUPFAM" id="SSF51695">
    <property type="entry name" value="PLC-like phosphodiesterases"/>
    <property type="match status" value="1"/>
</dbReference>
<dbReference type="OMA" id="NIWENDF"/>
<dbReference type="VEuPathDB" id="FungiDB:An01g04530"/>
<comment type="caution">
    <text evidence="2">The sequence shown here is derived from an EMBL/GenBank/DDBJ whole genome shotgun (WGS) entry which is preliminary data.</text>
</comment>
<dbReference type="VEuPathDB" id="FungiDB:ATCC64974_19630"/>
<dbReference type="GO" id="GO:0006629">
    <property type="term" value="P:lipid metabolic process"/>
    <property type="evidence" value="ECO:0007669"/>
    <property type="project" value="InterPro"/>
</dbReference>
<dbReference type="InterPro" id="IPR017946">
    <property type="entry name" value="PLC-like_Pdiesterase_TIM-brl"/>
</dbReference>
<dbReference type="Gene3D" id="3.20.20.190">
    <property type="entry name" value="Phosphatidylinositol (PI) phosphodiesterase"/>
    <property type="match status" value="1"/>
</dbReference>